<dbReference type="InterPro" id="IPR001356">
    <property type="entry name" value="HD"/>
</dbReference>
<evidence type="ECO:0000256" key="5">
    <source>
        <dbReference type="PROSITE-ProRule" id="PRU00108"/>
    </source>
</evidence>
<evidence type="ECO:0000313" key="9">
    <source>
        <dbReference type="EMBL" id="KAG7729392.1"/>
    </source>
</evidence>
<feature type="DNA-binding region" description="Homeobox" evidence="5">
    <location>
        <begin position="212"/>
        <end position="271"/>
    </location>
</feature>
<dbReference type="SUPFAM" id="SSF46689">
    <property type="entry name" value="Homeodomain-like"/>
    <property type="match status" value="1"/>
</dbReference>
<proteinExistence type="predicted"/>
<evidence type="ECO:0000256" key="1">
    <source>
        <dbReference type="ARBA" id="ARBA00004123"/>
    </source>
</evidence>
<sequence length="593" mass="66557">MSLPKADVPALKPAFFFDLDIAEAQPVFKNKAKAYTKVDVLGGTVRSLDPTLPFDAKVISGFDNISIYETAPSVGNLDCTLYLDLGNNNKGIVQYLGVVRFEGETNRVLGKETTNIGFSDGYVTCQPRFELDGNASRESWVNNHLFVGKGRFHRDAHGGLKVQYYFEMGPYDHFPEPGGFHVEDRDTLRLPPQTADTSAETDTSKNTDESGGQTRRSRASGEILALLVAEFNKNSNPNTNVRKEIALRTGMTERSVRIWFQNRRAKARKMEKLHQSNGAARGPQHPHHTSEVYGSQSREPSLKDLANYAKVDTEINEKYSLIDCISVSVGPWQRIKSGHLDPDAFKDVPNLSPRVVYKLMDTTDLLVMLSKKDHELNYFFSGVFQNEKVLFRIFFPLATVVTCSLLNYRTQRPEQDDVSRDSTAQLQLQLAAPPKFAVHFLKDLNTGKENHNQWSVCEDFSEGQQVVTAFVGEGGTEIPHILTGTLECLQYLNTFVGTATKLGRPSSFPGPTTEHPILISPSPFNDEPSFAPLQQDDLRLLRIDEPPQLEMFDGHYDDSGTPRNDLLITKPKPEDDKEEFIYLDQGNEWTDNI</sequence>
<dbReference type="Proteomes" id="UP000697297">
    <property type="component" value="Unassembled WGS sequence"/>
</dbReference>
<dbReference type="GO" id="GO:0000981">
    <property type="term" value="F:DNA-binding transcription factor activity, RNA polymerase II-specific"/>
    <property type="evidence" value="ECO:0007669"/>
    <property type="project" value="InterPro"/>
</dbReference>
<dbReference type="EMBL" id="JAHLUN010000004">
    <property type="protein sequence ID" value="KAG7766453.1"/>
    <property type="molecule type" value="Genomic_DNA"/>
</dbReference>
<dbReference type="PROSITE" id="PS00027">
    <property type="entry name" value="HOMEOBOX_1"/>
    <property type="match status" value="1"/>
</dbReference>
<evidence type="ECO:0000259" key="8">
    <source>
        <dbReference type="PROSITE" id="PS50071"/>
    </source>
</evidence>
<evidence type="ECO:0000313" key="11">
    <source>
        <dbReference type="Proteomes" id="UP000697297"/>
    </source>
</evidence>
<keyword evidence="2 5" id="KW-0238">DNA-binding</keyword>
<dbReference type="AlphaFoldDB" id="A0AAN6I2G2"/>
<dbReference type="Pfam" id="PF11578">
    <property type="entry name" value="DUF3237"/>
    <property type="match status" value="1"/>
</dbReference>
<dbReference type="GO" id="GO:0005634">
    <property type="term" value="C:nucleus"/>
    <property type="evidence" value="ECO:0007669"/>
    <property type="project" value="UniProtKB-SubCell"/>
</dbReference>
<evidence type="ECO:0000256" key="7">
    <source>
        <dbReference type="SAM" id="MobiDB-lite"/>
    </source>
</evidence>
<evidence type="ECO:0000256" key="3">
    <source>
        <dbReference type="ARBA" id="ARBA00023155"/>
    </source>
</evidence>
<dbReference type="EMBL" id="JAHLUH010000003">
    <property type="protein sequence ID" value="KAG7729392.1"/>
    <property type="molecule type" value="Genomic_DNA"/>
</dbReference>
<keyword evidence="3 5" id="KW-0371">Homeobox</keyword>
<feature type="region of interest" description="Disordered" evidence="7">
    <location>
        <begin position="191"/>
        <end position="218"/>
    </location>
</feature>
<dbReference type="PANTHER" id="PTHR24324:SF5">
    <property type="entry name" value="HEMATOPOIETICALLY-EXPRESSED HOMEOBOX PROTEIN HHEX"/>
    <property type="match status" value="1"/>
</dbReference>
<organism evidence="9 12">
    <name type="scientific">Ogataea haglerorum</name>
    <dbReference type="NCBI Taxonomy" id="1937702"/>
    <lineage>
        <taxon>Eukaryota</taxon>
        <taxon>Fungi</taxon>
        <taxon>Dikarya</taxon>
        <taxon>Ascomycota</taxon>
        <taxon>Saccharomycotina</taxon>
        <taxon>Pichiomycetes</taxon>
        <taxon>Pichiales</taxon>
        <taxon>Pichiaceae</taxon>
        <taxon>Ogataea</taxon>
    </lineage>
</organism>
<evidence type="ECO:0000256" key="6">
    <source>
        <dbReference type="RuleBase" id="RU000682"/>
    </source>
</evidence>
<dbReference type="InterPro" id="IPR017970">
    <property type="entry name" value="Homeobox_CS"/>
</dbReference>
<dbReference type="PROSITE" id="PS50071">
    <property type="entry name" value="HOMEOBOX_2"/>
    <property type="match status" value="1"/>
</dbReference>
<feature type="region of interest" description="Disordered" evidence="7">
    <location>
        <begin position="274"/>
        <end position="299"/>
    </location>
</feature>
<evidence type="ECO:0000313" key="10">
    <source>
        <dbReference type="EMBL" id="KAG7766453.1"/>
    </source>
</evidence>
<protein>
    <recommendedName>
        <fullName evidence="8">Homeobox domain-containing protein</fullName>
    </recommendedName>
</protein>
<dbReference type="GO" id="GO:0030154">
    <property type="term" value="P:cell differentiation"/>
    <property type="evidence" value="ECO:0007669"/>
    <property type="project" value="TreeGrafter"/>
</dbReference>
<comment type="subcellular location">
    <subcellularLocation>
        <location evidence="1 5 6">Nucleus</location>
    </subcellularLocation>
</comment>
<dbReference type="Gene3D" id="1.10.10.60">
    <property type="entry name" value="Homeodomain-like"/>
    <property type="match status" value="1"/>
</dbReference>
<dbReference type="Pfam" id="PF00046">
    <property type="entry name" value="Homeodomain"/>
    <property type="match status" value="1"/>
</dbReference>
<reference evidence="9 11" key="1">
    <citation type="journal article" date="2021" name="G3 (Bethesda)">
        <title>Genomic diversity, chromosomal rearrangements, and interspecies hybridization in the ogataea polymorpha species complex.</title>
        <authorList>
            <person name="Hanson S.J."/>
            <person name="Cinneide E.O."/>
            <person name="Salzberg L.I."/>
            <person name="Wolfe K.H."/>
            <person name="McGowan J."/>
            <person name="Fitzpatrick D.A."/>
            <person name="Matlin K."/>
        </authorList>
    </citation>
    <scope>NUCLEOTIDE SEQUENCE</scope>
    <source>
        <strain evidence="10">81-436-3</strain>
        <strain evidence="9">83-405-1</strain>
    </source>
</reference>
<feature type="domain" description="Homeobox" evidence="8">
    <location>
        <begin position="210"/>
        <end position="270"/>
    </location>
</feature>
<keyword evidence="4 5" id="KW-0539">Nucleus</keyword>
<dbReference type="Proteomes" id="UP000738402">
    <property type="component" value="Unassembled WGS sequence"/>
</dbReference>
<dbReference type="InterPro" id="IPR051000">
    <property type="entry name" value="Homeobox_DNA-bind_prot"/>
</dbReference>
<evidence type="ECO:0000256" key="2">
    <source>
        <dbReference type="ARBA" id="ARBA00023125"/>
    </source>
</evidence>
<gene>
    <name evidence="9" type="ORF">KL933_001618</name>
    <name evidence="10" type="ORF">KL946_001641</name>
</gene>
<comment type="caution">
    <text evidence="9">The sequence shown here is derived from an EMBL/GenBank/DDBJ whole genome shotgun (WGS) entry which is preliminary data.</text>
</comment>
<keyword evidence="11" id="KW-1185">Reference proteome</keyword>
<accession>A0AAN6I2G2</accession>
<dbReference type="InterPro" id="IPR009057">
    <property type="entry name" value="Homeodomain-like_sf"/>
</dbReference>
<dbReference type="SMART" id="SM00389">
    <property type="entry name" value="HOX"/>
    <property type="match status" value="1"/>
</dbReference>
<name>A0AAN6I2G2_9ASCO</name>
<evidence type="ECO:0000256" key="4">
    <source>
        <dbReference type="ARBA" id="ARBA00023242"/>
    </source>
</evidence>
<dbReference type="PANTHER" id="PTHR24324">
    <property type="entry name" value="HOMEOBOX PROTEIN HHEX"/>
    <property type="match status" value="1"/>
</dbReference>
<dbReference type="CDD" id="cd00086">
    <property type="entry name" value="homeodomain"/>
    <property type="match status" value="1"/>
</dbReference>
<evidence type="ECO:0000313" key="12">
    <source>
        <dbReference type="Proteomes" id="UP000738402"/>
    </source>
</evidence>
<dbReference type="GO" id="GO:0000978">
    <property type="term" value="F:RNA polymerase II cis-regulatory region sequence-specific DNA binding"/>
    <property type="evidence" value="ECO:0007669"/>
    <property type="project" value="TreeGrafter"/>
</dbReference>
<dbReference type="Gene3D" id="2.40.160.20">
    <property type="match status" value="1"/>
</dbReference>